<dbReference type="AlphaFoldDB" id="A0A6A5CA03"/>
<dbReference type="InterPro" id="IPR023395">
    <property type="entry name" value="MCP_dom_sf"/>
</dbReference>
<gene>
    <name evidence="10" type="ORF">FDP41_000475</name>
</gene>
<reference evidence="10 11" key="1">
    <citation type="journal article" date="2019" name="Sci. Rep.">
        <title>Nanopore sequencing improves the draft genome of the human pathogenic amoeba Naegleria fowleri.</title>
        <authorList>
            <person name="Liechti N."/>
            <person name="Schurch N."/>
            <person name="Bruggmann R."/>
            <person name="Wittwer M."/>
        </authorList>
    </citation>
    <scope>NUCLEOTIDE SEQUENCE [LARGE SCALE GENOMIC DNA]</scope>
    <source>
        <strain evidence="10 11">ATCC 30894</strain>
    </source>
</reference>
<keyword evidence="6" id="KW-1133">Transmembrane helix</keyword>
<dbReference type="VEuPathDB" id="AmoebaDB:FDP41_000475"/>
<comment type="similarity">
    <text evidence="2 9">Belongs to the mitochondrial carrier (TC 2.A.29) family.</text>
</comment>
<evidence type="ECO:0000256" key="9">
    <source>
        <dbReference type="RuleBase" id="RU000488"/>
    </source>
</evidence>
<evidence type="ECO:0000256" key="7">
    <source>
        <dbReference type="ARBA" id="ARBA00023136"/>
    </source>
</evidence>
<comment type="subcellular location">
    <subcellularLocation>
        <location evidence="1">Membrane</location>
        <topology evidence="1">Multi-pass membrane protein</topology>
    </subcellularLocation>
</comment>
<keyword evidence="11" id="KW-1185">Reference proteome</keyword>
<feature type="repeat" description="Solcar" evidence="8">
    <location>
        <begin position="29"/>
        <end position="121"/>
    </location>
</feature>
<protein>
    <recommendedName>
        <fullName evidence="12">Mitochondrial carrier protein</fullName>
    </recommendedName>
</protein>
<evidence type="ECO:0000256" key="6">
    <source>
        <dbReference type="ARBA" id="ARBA00022989"/>
    </source>
</evidence>
<dbReference type="PANTHER" id="PTHR45618">
    <property type="entry name" value="MITOCHONDRIAL DICARBOXYLATE CARRIER-RELATED"/>
    <property type="match status" value="1"/>
</dbReference>
<proteinExistence type="inferred from homology"/>
<dbReference type="OrthoDB" id="756301at2759"/>
<comment type="caution">
    <text evidence="10">The sequence shown here is derived from an EMBL/GenBank/DDBJ whole genome shotgun (WGS) entry which is preliminary data.</text>
</comment>
<evidence type="ECO:0000256" key="1">
    <source>
        <dbReference type="ARBA" id="ARBA00004141"/>
    </source>
</evidence>
<evidence type="ECO:0000313" key="11">
    <source>
        <dbReference type="Proteomes" id="UP000444721"/>
    </source>
</evidence>
<dbReference type="RefSeq" id="XP_044569289.1">
    <property type="nucleotide sequence ID" value="XM_044708197.1"/>
</dbReference>
<evidence type="ECO:0000256" key="3">
    <source>
        <dbReference type="ARBA" id="ARBA00022448"/>
    </source>
</evidence>
<dbReference type="VEuPathDB" id="AmoebaDB:NfTy_001440"/>
<dbReference type="OMA" id="TTRFGAY"/>
<evidence type="ECO:0000256" key="5">
    <source>
        <dbReference type="ARBA" id="ARBA00022737"/>
    </source>
</evidence>
<dbReference type="PROSITE" id="PS50920">
    <property type="entry name" value="SOLCAR"/>
    <property type="match status" value="3"/>
</dbReference>
<evidence type="ECO:0000256" key="4">
    <source>
        <dbReference type="ARBA" id="ARBA00022692"/>
    </source>
</evidence>
<keyword evidence="4 8" id="KW-0812">Transmembrane</keyword>
<dbReference type="Gene3D" id="1.50.40.10">
    <property type="entry name" value="Mitochondrial carrier domain"/>
    <property type="match status" value="1"/>
</dbReference>
<dbReference type="Proteomes" id="UP000444721">
    <property type="component" value="Unassembled WGS sequence"/>
</dbReference>
<dbReference type="GeneID" id="68107693"/>
<dbReference type="Pfam" id="PF00153">
    <property type="entry name" value="Mito_carr"/>
    <property type="match status" value="3"/>
</dbReference>
<name>A0A6A5CA03_NAEFO</name>
<feature type="repeat" description="Solcar" evidence="8">
    <location>
        <begin position="232"/>
        <end position="330"/>
    </location>
</feature>
<feature type="repeat" description="Solcar" evidence="8">
    <location>
        <begin position="136"/>
        <end position="223"/>
    </location>
</feature>
<dbReference type="InterPro" id="IPR050391">
    <property type="entry name" value="Mito_Metabolite_Transporter"/>
</dbReference>
<dbReference type="InterPro" id="IPR018108">
    <property type="entry name" value="MCP_transmembrane"/>
</dbReference>
<evidence type="ECO:0000256" key="2">
    <source>
        <dbReference type="ARBA" id="ARBA00006375"/>
    </source>
</evidence>
<accession>A0A6A5CA03</accession>
<dbReference type="EMBL" id="VFQX01000002">
    <property type="protein sequence ID" value="KAF0984576.1"/>
    <property type="molecule type" value="Genomic_DNA"/>
</dbReference>
<sequence length="336" mass="36888">MSTATTTAQQQQYEHLQRLKRMEENTSLYKTILKFVCGGVSAGFVSGLMNSPDHVKTRMQLTHQSSNSGNAVNMSFSRAYYNLYKTEGLGVLLGRGLFAAVVREQFYSSVRMGLYDPLKFILSQVLLESKNNTTDVGLTIKILSGAISGSIGSIVSNGCDLVKIRQQSVMDGSKAPYWFHIVKKIIKEENGVMGLFRGGTPNVLRASILTATQLSTYDHTKHLLLKTPYFSDNVYTHVTASLVAGLLSTLTTNPSDVIKTKLMASKKKNHITGAAVSGMDSSYSGLIDCAVKTYQKHGLRAFMSGFVPNYIRIGTHCLLTLPLYEELRKLMGLSSV</sequence>
<keyword evidence="7 8" id="KW-0472">Membrane</keyword>
<dbReference type="GO" id="GO:0016020">
    <property type="term" value="C:membrane"/>
    <property type="evidence" value="ECO:0007669"/>
    <property type="project" value="UniProtKB-SubCell"/>
</dbReference>
<dbReference type="VEuPathDB" id="AmoebaDB:NF0060240"/>
<evidence type="ECO:0000256" key="8">
    <source>
        <dbReference type="PROSITE-ProRule" id="PRU00282"/>
    </source>
</evidence>
<organism evidence="10 11">
    <name type="scientific">Naegleria fowleri</name>
    <name type="common">Brain eating amoeba</name>
    <dbReference type="NCBI Taxonomy" id="5763"/>
    <lineage>
        <taxon>Eukaryota</taxon>
        <taxon>Discoba</taxon>
        <taxon>Heterolobosea</taxon>
        <taxon>Tetramitia</taxon>
        <taxon>Eutetramitia</taxon>
        <taxon>Vahlkampfiidae</taxon>
        <taxon>Naegleria</taxon>
    </lineage>
</organism>
<evidence type="ECO:0008006" key="12">
    <source>
        <dbReference type="Google" id="ProtNLM"/>
    </source>
</evidence>
<evidence type="ECO:0000313" key="10">
    <source>
        <dbReference type="EMBL" id="KAF0984576.1"/>
    </source>
</evidence>
<keyword evidence="5" id="KW-0677">Repeat</keyword>
<keyword evidence="3 9" id="KW-0813">Transport</keyword>
<dbReference type="SUPFAM" id="SSF103506">
    <property type="entry name" value="Mitochondrial carrier"/>
    <property type="match status" value="1"/>
</dbReference>